<keyword evidence="3 6" id="KW-1133">Transmembrane helix</keyword>
<dbReference type="PIRSF" id="PIRSF006060">
    <property type="entry name" value="AA_transporter"/>
    <property type="match status" value="1"/>
</dbReference>
<protein>
    <recommendedName>
        <fullName evidence="7">Cationic amino acid transporter C-terminal domain-containing protein</fullName>
    </recommendedName>
</protein>
<feature type="transmembrane region" description="Helical" evidence="6">
    <location>
        <begin position="113"/>
        <end position="135"/>
    </location>
</feature>
<feature type="transmembrane region" description="Helical" evidence="6">
    <location>
        <begin position="267"/>
        <end position="287"/>
    </location>
</feature>
<dbReference type="PANTHER" id="PTHR43243:SF82">
    <property type="entry name" value="CATIONIC AMINO ACID TRANSPORTER C-TERMINAL DOMAIN-CONTAINING PROTEIN"/>
    <property type="match status" value="1"/>
</dbReference>
<reference evidence="8 9" key="1">
    <citation type="submission" date="2024-10" db="EMBL/GenBank/DDBJ databases">
        <title>Updated reference genomes for cyclostephanoid diatoms.</title>
        <authorList>
            <person name="Roberts W.R."/>
            <person name="Alverson A.J."/>
        </authorList>
    </citation>
    <scope>NUCLEOTIDE SEQUENCE [LARGE SCALE GENOMIC DNA]</scope>
    <source>
        <strain evidence="8 9">AJA228-03</strain>
    </source>
</reference>
<keyword evidence="9" id="KW-1185">Reference proteome</keyword>
<dbReference type="GO" id="GO:0016020">
    <property type="term" value="C:membrane"/>
    <property type="evidence" value="ECO:0007669"/>
    <property type="project" value="UniProtKB-SubCell"/>
</dbReference>
<dbReference type="InterPro" id="IPR029485">
    <property type="entry name" value="CAT_C"/>
</dbReference>
<feature type="transmembrane region" description="Helical" evidence="6">
    <location>
        <begin position="307"/>
        <end position="326"/>
    </location>
</feature>
<dbReference type="Proteomes" id="UP001530377">
    <property type="component" value="Unassembled WGS sequence"/>
</dbReference>
<dbReference type="PANTHER" id="PTHR43243">
    <property type="entry name" value="INNER MEMBRANE TRANSPORTER YGJI-RELATED"/>
    <property type="match status" value="1"/>
</dbReference>
<evidence type="ECO:0000313" key="9">
    <source>
        <dbReference type="Proteomes" id="UP001530377"/>
    </source>
</evidence>
<dbReference type="InterPro" id="IPR002293">
    <property type="entry name" value="AA/rel_permease1"/>
</dbReference>
<dbReference type="Pfam" id="PF13906">
    <property type="entry name" value="AA_permease_C"/>
    <property type="match status" value="1"/>
</dbReference>
<feature type="transmembrane region" description="Helical" evidence="6">
    <location>
        <begin position="437"/>
        <end position="454"/>
    </location>
</feature>
<gene>
    <name evidence="8" type="ORF">ACHAXA_007651</name>
</gene>
<accession>A0ABD3SDJ3</accession>
<evidence type="ECO:0000313" key="8">
    <source>
        <dbReference type="EMBL" id="KAL3822540.1"/>
    </source>
</evidence>
<organism evidence="8 9">
    <name type="scientific">Cyclostephanos tholiformis</name>
    <dbReference type="NCBI Taxonomy" id="382380"/>
    <lineage>
        <taxon>Eukaryota</taxon>
        <taxon>Sar</taxon>
        <taxon>Stramenopiles</taxon>
        <taxon>Ochrophyta</taxon>
        <taxon>Bacillariophyta</taxon>
        <taxon>Coscinodiscophyceae</taxon>
        <taxon>Thalassiosirophycidae</taxon>
        <taxon>Stephanodiscales</taxon>
        <taxon>Stephanodiscaceae</taxon>
        <taxon>Cyclostephanos</taxon>
    </lineage>
</organism>
<evidence type="ECO:0000256" key="1">
    <source>
        <dbReference type="ARBA" id="ARBA00004141"/>
    </source>
</evidence>
<evidence type="ECO:0000259" key="7">
    <source>
        <dbReference type="Pfam" id="PF13906"/>
    </source>
</evidence>
<dbReference type="AlphaFoldDB" id="A0ABD3SDJ3"/>
<feature type="transmembrane region" description="Helical" evidence="6">
    <location>
        <begin position="237"/>
        <end position="255"/>
    </location>
</feature>
<dbReference type="Pfam" id="PF13520">
    <property type="entry name" value="AA_permease_2"/>
    <property type="match status" value="1"/>
</dbReference>
<feature type="transmembrane region" description="Helical" evidence="6">
    <location>
        <begin position="460"/>
        <end position="479"/>
    </location>
</feature>
<comment type="subcellular location">
    <subcellularLocation>
        <location evidence="1">Membrane</location>
        <topology evidence="1">Multi-pass membrane protein</topology>
    </subcellularLocation>
</comment>
<evidence type="ECO:0000256" key="3">
    <source>
        <dbReference type="ARBA" id="ARBA00022989"/>
    </source>
</evidence>
<feature type="domain" description="Cationic amino acid transporter C-terminal" evidence="7">
    <location>
        <begin position="558"/>
        <end position="608"/>
    </location>
</feature>
<sequence length="640" mass="69967">MRDPIHGPSHRRKQNPFLRKPLWVILEVESNQHATLNDGTSNDNDNVLSSSSGVEMPQLNKNNKDGDIEGEFNLEYRDHGYDDIDDAIPSSAESPPRRMTTTRPSHPPRHLTLFDLVSIGVGGTIGSGIFVLNGLIAHNYAGPATSLSWLLSGAAAMLSGCCYAELSGRIPVAGSSYAYAFVALGELPAFFTAGMLTLEFLLSGSAVARSWGDKVVGWMRWQLNVNESVLRVLDPGYGINPAACLLSIATTLIVMKGVKESKVVTEFFTWIKVLLVAFMIVGGFVLFNGSNFVPFIPPEFGASGVLRGAVSSFFGYLGFDAMACVAGEAINAERNLPLSIMITLAIVTTLYVAAAIALVGMESYESISPESGFPVAFKSNCVDWASQLTAFGEVFTLPVVVLVSIVIQPRLQYALANDGLLPSIFGEVDEAGNPQKGALIAGVIMTIFATFVPFSYLEDFVSAGILMAFIVTNCSLIIMRRKSPDADPNQLQKHLAWFNLFSFLTCLAMSHVSWVLGCFLGPVSVFIAVKISWQCPPATSFGNATRKTAQWYSKKKYFTTPFVPYLPCLGIFVNYFLISQLAFMGIALLFAYILLFVLLYFLYGAHNSVGRKERWEEQEYSMVESDDDKSHRTRKEGVIT</sequence>
<feature type="region of interest" description="Disordered" evidence="5">
    <location>
        <begin position="34"/>
        <end position="69"/>
    </location>
</feature>
<evidence type="ECO:0000256" key="2">
    <source>
        <dbReference type="ARBA" id="ARBA00022692"/>
    </source>
</evidence>
<feature type="transmembrane region" description="Helical" evidence="6">
    <location>
        <begin position="147"/>
        <end position="166"/>
    </location>
</feature>
<feature type="transmembrane region" description="Helical" evidence="6">
    <location>
        <begin position="384"/>
        <end position="407"/>
    </location>
</feature>
<feature type="transmembrane region" description="Helical" evidence="6">
    <location>
        <begin position="519"/>
        <end position="536"/>
    </location>
</feature>
<feature type="transmembrane region" description="Helical" evidence="6">
    <location>
        <begin position="178"/>
        <end position="202"/>
    </location>
</feature>
<feature type="region of interest" description="Disordered" evidence="5">
    <location>
        <begin position="87"/>
        <end position="106"/>
    </location>
</feature>
<feature type="transmembrane region" description="Helical" evidence="6">
    <location>
        <begin position="583"/>
        <end position="603"/>
    </location>
</feature>
<feature type="compositionally biased region" description="Low complexity" evidence="5">
    <location>
        <begin position="41"/>
        <end position="52"/>
    </location>
</feature>
<name>A0ABD3SDJ3_9STRA</name>
<keyword evidence="4 6" id="KW-0472">Membrane</keyword>
<feature type="transmembrane region" description="Helical" evidence="6">
    <location>
        <begin position="338"/>
        <end position="364"/>
    </location>
</feature>
<feature type="transmembrane region" description="Helical" evidence="6">
    <location>
        <begin position="557"/>
        <end position="577"/>
    </location>
</feature>
<comment type="caution">
    <text evidence="8">The sequence shown here is derived from an EMBL/GenBank/DDBJ whole genome shotgun (WGS) entry which is preliminary data.</text>
</comment>
<evidence type="ECO:0000256" key="6">
    <source>
        <dbReference type="SAM" id="Phobius"/>
    </source>
</evidence>
<evidence type="ECO:0000256" key="5">
    <source>
        <dbReference type="SAM" id="MobiDB-lite"/>
    </source>
</evidence>
<feature type="transmembrane region" description="Helical" evidence="6">
    <location>
        <begin position="495"/>
        <end position="513"/>
    </location>
</feature>
<evidence type="ECO:0000256" key="4">
    <source>
        <dbReference type="ARBA" id="ARBA00023136"/>
    </source>
</evidence>
<keyword evidence="2 6" id="KW-0812">Transmembrane</keyword>
<dbReference type="EMBL" id="JALLPB020000062">
    <property type="protein sequence ID" value="KAL3822540.1"/>
    <property type="molecule type" value="Genomic_DNA"/>
</dbReference>
<dbReference type="Gene3D" id="1.20.1740.10">
    <property type="entry name" value="Amino acid/polyamine transporter I"/>
    <property type="match status" value="1"/>
</dbReference>
<proteinExistence type="predicted"/>